<keyword evidence="2" id="KW-1185">Reference proteome</keyword>
<accession>A0ABS3M0Y6</accession>
<reference evidence="1 2" key="1">
    <citation type="submission" date="2021-03" db="EMBL/GenBank/DDBJ databases">
        <title>The complete genome sequence of Acetobacter sacchari TBRC 11175.</title>
        <authorList>
            <person name="Charoenyingcharoen P."/>
            <person name="Yukphan P."/>
        </authorList>
    </citation>
    <scope>NUCLEOTIDE SEQUENCE [LARGE SCALE GENOMIC DNA]</scope>
    <source>
        <strain evidence="1 2">TBRC 11175</strain>
    </source>
</reference>
<sequence>MSLLGSVRRGPDLKPPRIVVYGSHGIGKSSLAAHAPDPILIDIEGGSDEIGVARFPVASSFFDVIEQISALLKDEHGFKTLIVDSADWLEKLVWKETAARLKVKSIEDVPFGKGYLEAENEWRRALRGFDMLREKKGMSIIILAHTAIRRYDDPSSDPYDRNQIALHKAASALVQEWADAVLYYGWKVTTKVSDAGFGRRIVRGKGNGARLIHTEERPAALAKNRYSMPDVIEMPDSPEEAWAHLASHIPFFSKQVSSNEMQPVEA</sequence>
<dbReference type="EMBL" id="JAFVMF010000030">
    <property type="protein sequence ID" value="MBO1361803.1"/>
    <property type="molecule type" value="Genomic_DNA"/>
</dbReference>
<dbReference type="Proteomes" id="UP000664771">
    <property type="component" value="Unassembled WGS sequence"/>
</dbReference>
<proteinExistence type="predicted"/>
<evidence type="ECO:0000313" key="1">
    <source>
        <dbReference type="EMBL" id="MBO1361803.1"/>
    </source>
</evidence>
<keyword evidence="1" id="KW-0067">ATP-binding</keyword>
<dbReference type="RefSeq" id="WP_207883797.1">
    <property type="nucleotide sequence ID" value="NZ_JAFVMF010000030.1"/>
</dbReference>
<name>A0ABS3M0Y6_9PROT</name>
<protein>
    <submittedName>
        <fullName evidence="1">ATP-binding protein</fullName>
    </submittedName>
</protein>
<gene>
    <name evidence="1" type="ORF">J2D73_18635</name>
</gene>
<dbReference type="Pfam" id="PF13479">
    <property type="entry name" value="AAA_24"/>
    <property type="match status" value="1"/>
</dbReference>
<dbReference type="GO" id="GO:0005524">
    <property type="term" value="F:ATP binding"/>
    <property type="evidence" value="ECO:0007669"/>
    <property type="project" value="UniProtKB-KW"/>
</dbReference>
<keyword evidence="1" id="KW-0547">Nucleotide-binding</keyword>
<comment type="caution">
    <text evidence="1">The sequence shown here is derived from an EMBL/GenBank/DDBJ whole genome shotgun (WGS) entry which is preliminary data.</text>
</comment>
<evidence type="ECO:0000313" key="2">
    <source>
        <dbReference type="Proteomes" id="UP000664771"/>
    </source>
</evidence>
<organism evidence="1 2">
    <name type="scientific">Acetobacter sacchari</name>
    <dbReference type="NCBI Taxonomy" id="2661687"/>
    <lineage>
        <taxon>Bacteria</taxon>
        <taxon>Pseudomonadati</taxon>
        <taxon>Pseudomonadota</taxon>
        <taxon>Alphaproteobacteria</taxon>
        <taxon>Acetobacterales</taxon>
        <taxon>Acetobacteraceae</taxon>
        <taxon>Acetobacter</taxon>
    </lineage>
</organism>